<dbReference type="Pfam" id="PF14622">
    <property type="entry name" value="Ribonucleas_3_3"/>
    <property type="match status" value="1"/>
</dbReference>
<evidence type="ECO:0000256" key="16">
    <source>
        <dbReference type="HAMAP-Rule" id="MF_00104"/>
    </source>
</evidence>
<keyword evidence="6 16" id="KW-0698">rRNA processing</keyword>
<keyword evidence="11 16" id="KW-0255">Endonuclease</keyword>
<dbReference type="Proteomes" id="UP000033423">
    <property type="component" value="Unassembled WGS sequence"/>
</dbReference>
<keyword evidence="10 16" id="KW-0479">Metal-binding</keyword>
<keyword evidence="14 16" id="KW-0694">RNA-binding</keyword>
<keyword evidence="9 16" id="KW-0540">Nuclease</keyword>
<organism evidence="19 20">
    <name type="scientific">Candidatus Magnetobacterium bavaricum</name>
    <dbReference type="NCBI Taxonomy" id="29290"/>
    <lineage>
        <taxon>Bacteria</taxon>
        <taxon>Pseudomonadati</taxon>
        <taxon>Nitrospirota</taxon>
        <taxon>Thermodesulfovibrionia</taxon>
        <taxon>Thermodesulfovibrionales</taxon>
        <taxon>Candidatus Magnetobacteriaceae</taxon>
        <taxon>Candidatus Magnetobacterium</taxon>
    </lineage>
</organism>
<comment type="subcellular location">
    <subcellularLocation>
        <location evidence="2 16">Cytoplasm</location>
    </subcellularLocation>
</comment>
<feature type="active site" evidence="16">
    <location>
        <position position="84"/>
    </location>
</feature>
<dbReference type="InterPro" id="IPR000999">
    <property type="entry name" value="RNase_III_dom"/>
</dbReference>
<dbReference type="InterPro" id="IPR011907">
    <property type="entry name" value="RNase_III"/>
</dbReference>
<dbReference type="GO" id="GO:0019843">
    <property type="term" value="F:rRNA binding"/>
    <property type="evidence" value="ECO:0007669"/>
    <property type="project" value="UniProtKB-KW"/>
</dbReference>
<feature type="binding site" evidence="16">
    <location>
        <position position="156"/>
    </location>
    <ligand>
        <name>Mg(2+)</name>
        <dbReference type="ChEBI" id="CHEBI:18420"/>
    </ligand>
</feature>
<keyword evidence="20" id="KW-1185">Reference proteome</keyword>
<evidence type="ECO:0000256" key="8">
    <source>
        <dbReference type="ARBA" id="ARBA00022694"/>
    </source>
</evidence>
<name>A0A0F3GY20_9BACT</name>
<dbReference type="GO" id="GO:0006364">
    <property type="term" value="P:rRNA processing"/>
    <property type="evidence" value="ECO:0007669"/>
    <property type="project" value="UniProtKB-UniRule"/>
</dbReference>
<dbReference type="InterPro" id="IPR036389">
    <property type="entry name" value="RNase_III_sf"/>
</dbReference>
<evidence type="ECO:0000256" key="15">
    <source>
        <dbReference type="ARBA" id="ARBA00049596"/>
    </source>
</evidence>
<dbReference type="GO" id="GO:0008033">
    <property type="term" value="P:tRNA processing"/>
    <property type="evidence" value="ECO:0007669"/>
    <property type="project" value="UniProtKB-KW"/>
</dbReference>
<dbReference type="NCBIfam" id="TIGR02191">
    <property type="entry name" value="RNaseIII"/>
    <property type="match status" value="1"/>
</dbReference>
<dbReference type="GO" id="GO:0004525">
    <property type="term" value="F:ribonuclease III activity"/>
    <property type="evidence" value="ECO:0007669"/>
    <property type="project" value="UniProtKB-UniRule"/>
</dbReference>
<comment type="catalytic activity">
    <reaction evidence="1 16">
        <text>Endonucleolytic cleavage to 5'-phosphomonoester.</text>
        <dbReference type="EC" id="3.1.26.3"/>
    </reaction>
</comment>
<evidence type="ECO:0000256" key="7">
    <source>
        <dbReference type="ARBA" id="ARBA00022664"/>
    </source>
</evidence>
<dbReference type="GO" id="GO:0046872">
    <property type="term" value="F:metal ion binding"/>
    <property type="evidence" value="ECO:0007669"/>
    <property type="project" value="UniProtKB-KW"/>
</dbReference>
<evidence type="ECO:0000313" key="20">
    <source>
        <dbReference type="Proteomes" id="UP000033423"/>
    </source>
</evidence>
<dbReference type="PATRIC" id="fig|29290.4.peg.2924"/>
<keyword evidence="8 16" id="KW-0819">tRNA processing</keyword>
<reference evidence="19 20" key="1">
    <citation type="submission" date="2015-02" db="EMBL/GenBank/DDBJ databases">
        <title>Single-cell genomics of uncultivated deep-branching MTB reveals a conserved set of magnetosome genes.</title>
        <authorList>
            <person name="Kolinko S."/>
            <person name="Richter M."/>
            <person name="Glockner F.O."/>
            <person name="Brachmann A."/>
            <person name="Schuler D."/>
        </authorList>
    </citation>
    <scope>NUCLEOTIDE SEQUENCE [LARGE SCALE GENOMIC DNA]</scope>
    <source>
        <strain evidence="19">TM-1</strain>
    </source>
</reference>
<dbReference type="SUPFAM" id="SSF69065">
    <property type="entry name" value="RNase III domain-like"/>
    <property type="match status" value="1"/>
</dbReference>
<comment type="caution">
    <text evidence="19">The sequence shown here is derived from an EMBL/GenBank/DDBJ whole genome shotgun (WGS) entry which is preliminary data.</text>
</comment>
<dbReference type="Gene3D" id="3.30.160.20">
    <property type="match status" value="1"/>
</dbReference>
<keyword evidence="12 16" id="KW-0378">Hydrolase</keyword>
<dbReference type="AlphaFoldDB" id="A0A0F3GY20"/>
<evidence type="ECO:0000256" key="2">
    <source>
        <dbReference type="ARBA" id="ARBA00004496"/>
    </source>
</evidence>
<keyword evidence="13 16" id="KW-0460">Magnesium</keyword>
<accession>A0A0F3GY20</accession>
<keyword evidence="16" id="KW-0699">rRNA-binding</keyword>
<evidence type="ECO:0000256" key="6">
    <source>
        <dbReference type="ARBA" id="ARBA00022552"/>
    </source>
</evidence>
<dbReference type="PROSITE" id="PS00517">
    <property type="entry name" value="RNASE_3_1"/>
    <property type="match status" value="1"/>
</dbReference>
<evidence type="ECO:0000256" key="14">
    <source>
        <dbReference type="ARBA" id="ARBA00022884"/>
    </source>
</evidence>
<protein>
    <recommendedName>
        <fullName evidence="16">Ribonuclease 3</fullName>
        <ecNumber evidence="16">3.1.26.3</ecNumber>
    </recommendedName>
    <alternativeName>
        <fullName evidence="16">Ribonuclease III</fullName>
        <shortName evidence="16">RNase III</shortName>
    </alternativeName>
</protein>
<dbReference type="SMART" id="SM00358">
    <property type="entry name" value="DSRM"/>
    <property type="match status" value="1"/>
</dbReference>
<keyword evidence="7 16" id="KW-0507">mRNA processing</keyword>
<dbReference type="CDD" id="cd00593">
    <property type="entry name" value="RIBOc"/>
    <property type="match status" value="1"/>
</dbReference>
<evidence type="ECO:0000256" key="5">
    <source>
        <dbReference type="ARBA" id="ARBA00022490"/>
    </source>
</evidence>
<dbReference type="EMBL" id="LACI01000945">
    <property type="protein sequence ID" value="KJU85608.1"/>
    <property type="molecule type" value="Genomic_DNA"/>
</dbReference>
<evidence type="ECO:0000256" key="12">
    <source>
        <dbReference type="ARBA" id="ARBA00022801"/>
    </source>
</evidence>
<feature type="binding site" evidence="16">
    <location>
        <position position="80"/>
    </location>
    <ligand>
        <name>Mg(2+)</name>
        <dbReference type="ChEBI" id="CHEBI:18420"/>
    </ligand>
</feature>
<dbReference type="HAMAP" id="MF_00104">
    <property type="entry name" value="RNase_III"/>
    <property type="match status" value="1"/>
</dbReference>
<dbReference type="CDD" id="cd10845">
    <property type="entry name" value="DSRM_RNAse_III_family"/>
    <property type="match status" value="1"/>
</dbReference>
<comment type="subunit">
    <text evidence="4 16">Homodimer.</text>
</comment>
<evidence type="ECO:0000256" key="11">
    <source>
        <dbReference type="ARBA" id="ARBA00022759"/>
    </source>
</evidence>
<dbReference type="SMART" id="SM00535">
    <property type="entry name" value="RIBOc"/>
    <property type="match status" value="1"/>
</dbReference>
<comment type="cofactor">
    <cofactor evidence="16">
        <name>Mg(2+)</name>
        <dbReference type="ChEBI" id="CHEBI:18420"/>
    </cofactor>
</comment>
<feature type="domain" description="DRBM" evidence="17">
    <location>
        <begin position="194"/>
        <end position="263"/>
    </location>
</feature>
<feature type="active site" evidence="16">
    <location>
        <position position="156"/>
    </location>
</feature>
<dbReference type="SUPFAM" id="SSF54768">
    <property type="entry name" value="dsRNA-binding domain-like"/>
    <property type="match status" value="1"/>
</dbReference>
<evidence type="ECO:0000313" key="19">
    <source>
        <dbReference type="EMBL" id="KJU85608.1"/>
    </source>
</evidence>
<dbReference type="InterPro" id="IPR014720">
    <property type="entry name" value="dsRBD_dom"/>
</dbReference>
<dbReference type="Gene3D" id="1.10.1520.10">
    <property type="entry name" value="Ribonuclease III domain"/>
    <property type="match status" value="1"/>
</dbReference>
<dbReference type="EC" id="3.1.26.3" evidence="16"/>
<evidence type="ECO:0000256" key="13">
    <source>
        <dbReference type="ARBA" id="ARBA00022842"/>
    </source>
</evidence>
<feature type="domain" description="RNase III" evidence="18">
    <location>
        <begin position="38"/>
        <end position="167"/>
    </location>
</feature>
<dbReference type="Pfam" id="PF00035">
    <property type="entry name" value="dsrm"/>
    <property type="match status" value="1"/>
</dbReference>
<evidence type="ECO:0000256" key="4">
    <source>
        <dbReference type="ARBA" id="ARBA00011738"/>
    </source>
</evidence>
<dbReference type="FunFam" id="3.30.160.20:FF:000003">
    <property type="entry name" value="Ribonuclease 3"/>
    <property type="match status" value="1"/>
</dbReference>
<dbReference type="GO" id="GO:0005737">
    <property type="term" value="C:cytoplasm"/>
    <property type="evidence" value="ECO:0007669"/>
    <property type="project" value="UniProtKB-SubCell"/>
</dbReference>
<comment type="function">
    <text evidence="15 16">Digests double-stranded RNA. Involved in the processing of primary rRNA transcript to yield the immediate precursors to the large and small rRNAs (23S and 16S). Processes some mRNAs, and tRNAs when they are encoded in the rRNA operon. Processes pre-crRNA and tracrRNA of type II CRISPR loci if present in the organism.</text>
</comment>
<dbReference type="FunFam" id="1.10.1520.10:FF:000001">
    <property type="entry name" value="Ribonuclease 3"/>
    <property type="match status" value="1"/>
</dbReference>
<dbReference type="PANTHER" id="PTHR14950:SF37">
    <property type="entry name" value="ENDORIBONUCLEASE DICER"/>
    <property type="match status" value="1"/>
</dbReference>
<evidence type="ECO:0000256" key="1">
    <source>
        <dbReference type="ARBA" id="ARBA00000109"/>
    </source>
</evidence>
<sequence>MTSDSSTLNPLPELQCLGLSAQLPGLCETAEPSSCATLETLQGQLHYIFKDRELLLEALTHRSYFHESPSKSRAYNERFEFLGDAVLGMAITDILFRENASLSESEMSKLKSYLVSREILAQLASDINIGRYIRLGKGEESTGGRKKSSLIANTLEAIIGAIFIDSDYPVVKSVIMYLYEATINKAINQHYPYDYKTTLQELSQTLFATLPEYRLVSEMGDDHNKTFVYEVCLNGQALATGIGKSKKAAQINAASTALQILYKKEI</sequence>
<dbReference type="PROSITE" id="PS50137">
    <property type="entry name" value="DS_RBD"/>
    <property type="match status" value="1"/>
</dbReference>
<evidence type="ECO:0000256" key="10">
    <source>
        <dbReference type="ARBA" id="ARBA00022723"/>
    </source>
</evidence>
<keyword evidence="5 16" id="KW-0963">Cytoplasm</keyword>
<dbReference type="GO" id="GO:0042802">
    <property type="term" value="F:identical protein binding"/>
    <property type="evidence" value="ECO:0007669"/>
    <property type="project" value="UniProtKB-ARBA"/>
</dbReference>
<feature type="binding site" evidence="16">
    <location>
        <position position="153"/>
    </location>
    <ligand>
        <name>Mg(2+)</name>
        <dbReference type="ChEBI" id="CHEBI:18420"/>
    </ligand>
</feature>
<evidence type="ECO:0000259" key="18">
    <source>
        <dbReference type="PROSITE" id="PS50142"/>
    </source>
</evidence>
<proteinExistence type="inferred from homology"/>
<dbReference type="PANTHER" id="PTHR14950">
    <property type="entry name" value="DICER-RELATED"/>
    <property type="match status" value="1"/>
</dbReference>
<dbReference type="PROSITE" id="PS50142">
    <property type="entry name" value="RNASE_3_2"/>
    <property type="match status" value="1"/>
</dbReference>
<comment type="similarity">
    <text evidence="3">Belongs to the ribonuclease III family.</text>
</comment>
<dbReference type="GO" id="GO:0006397">
    <property type="term" value="P:mRNA processing"/>
    <property type="evidence" value="ECO:0007669"/>
    <property type="project" value="UniProtKB-UniRule"/>
</dbReference>
<gene>
    <name evidence="16" type="primary">rnc</name>
    <name evidence="19" type="ORF">MBAV_002198</name>
</gene>
<evidence type="ECO:0000256" key="9">
    <source>
        <dbReference type="ARBA" id="ARBA00022722"/>
    </source>
</evidence>
<evidence type="ECO:0000259" key="17">
    <source>
        <dbReference type="PROSITE" id="PS50137"/>
    </source>
</evidence>
<evidence type="ECO:0000256" key="3">
    <source>
        <dbReference type="ARBA" id="ARBA00010183"/>
    </source>
</evidence>